<accession>A0ABU4W629</accession>
<name>A0ABU4W629_9HYPH</name>
<dbReference type="Proteomes" id="UP001277561">
    <property type="component" value="Unassembled WGS sequence"/>
</dbReference>
<gene>
    <name evidence="1" type="ORF">RMS29_26350</name>
</gene>
<reference evidence="1" key="1">
    <citation type="journal article" date="2023" name="Phytobiomes J">
        <title>Deciphering the key players within the bacterial microbiota associated with aerial crown gall tumors on rhododendron: Insights into the gallobiome.</title>
        <authorList>
            <person name="Kuzmanovic N."/>
            <person name="Nesme J."/>
            <person name="Wolf J."/>
            <person name="Neumann-Schaal M."/>
            <person name="Petersen J."/>
            <person name="Fernandez-Gnecco G."/>
            <person name="Sproeer C."/>
            <person name="Bunk B."/>
            <person name="Overmann J."/>
            <person name="Sorensen S.J."/>
            <person name="Idczak E."/>
            <person name="Smalla K."/>
        </authorList>
    </citation>
    <scope>NUCLEOTIDE SEQUENCE [LARGE SCALE GENOMIC DNA]</scope>
    <source>
        <strain evidence="1">Rho-14.1</strain>
    </source>
</reference>
<evidence type="ECO:0000313" key="1">
    <source>
        <dbReference type="EMBL" id="MDX8332729.1"/>
    </source>
</evidence>
<comment type="caution">
    <text evidence="1">The sequence shown here is derived from an EMBL/GenBank/DDBJ whole genome shotgun (WGS) entry which is preliminary data.</text>
</comment>
<sequence>MSPQFWPAGELDAVNCLSKWTGPNGLAGWRNAGNLLSASVFFCVKYLSANDVEGWFRSAVAIPNRYWQVQMMTWLTGAHPILTGEIRQPAEFPETGTFDVTWDWSHVIRGGEADHPFLPPKNREIIIQVARGMKAEAFFEDLWTDPTMGAIVAELAGMPARFLQLYRGRPA</sequence>
<evidence type="ECO:0000313" key="2">
    <source>
        <dbReference type="Proteomes" id="UP001277561"/>
    </source>
</evidence>
<organism evidence="1 2">
    <name type="scientific">Agrobacterium rosae</name>
    <dbReference type="NCBI Taxonomy" id="1972867"/>
    <lineage>
        <taxon>Bacteria</taxon>
        <taxon>Pseudomonadati</taxon>
        <taxon>Pseudomonadota</taxon>
        <taxon>Alphaproteobacteria</taxon>
        <taxon>Hyphomicrobiales</taxon>
        <taxon>Rhizobiaceae</taxon>
        <taxon>Rhizobium/Agrobacterium group</taxon>
        <taxon>Agrobacterium</taxon>
    </lineage>
</organism>
<dbReference type="EMBL" id="JAVRAD010000022">
    <property type="protein sequence ID" value="MDX8332729.1"/>
    <property type="molecule type" value="Genomic_DNA"/>
</dbReference>
<protein>
    <submittedName>
        <fullName evidence="1">Uncharacterized protein</fullName>
    </submittedName>
</protein>
<dbReference type="RefSeq" id="WP_320188819.1">
    <property type="nucleotide sequence ID" value="NZ_CP192765.1"/>
</dbReference>
<keyword evidence="2" id="KW-1185">Reference proteome</keyword>
<proteinExistence type="predicted"/>